<evidence type="ECO:0000256" key="4">
    <source>
        <dbReference type="PROSITE-ProRule" id="PRU00175"/>
    </source>
</evidence>
<dbReference type="SUPFAM" id="SSF57850">
    <property type="entry name" value="RING/U-box"/>
    <property type="match status" value="1"/>
</dbReference>
<dbReference type="InterPro" id="IPR013083">
    <property type="entry name" value="Znf_RING/FYVE/PHD"/>
</dbReference>
<keyword evidence="2 4" id="KW-0863">Zinc-finger</keyword>
<keyword evidence="1" id="KW-0479">Metal-binding</keyword>
<dbReference type="PROSITE" id="PS50089">
    <property type="entry name" value="ZF_RING_2"/>
    <property type="match status" value="1"/>
</dbReference>
<sequence>MNGSASKEDQNDQKSDEVKEADDEYSDDEMTDEESSEEEDDDDDEYINIDVNELRGNLTCKLCEGIIKHTKAIKNCLHRFCGACIDKWFNDGNKECPVCGSDCPNQHASLGDGIYDKIIAAFFPQ</sequence>
<dbReference type="AlphaFoldDB" id="A0A2U1NL68"/>
<dbReference type="PROSITE" id="PS00518">
    <property type="entry name" value="ZF_RING_1"/>
    <property type="match status" value="1"/>
</dbReference>
<gene>
    <name evidence="7" type="ORF">CTI12_AA251100</name>
</gene>
<keyword evidence="3" id="KW-0862">Zinc</keyword>
<dbReference type="InterPro" id="IPR018957">
    <property type="entry name" value="Znf_C3HC4_RING-type"/>
</dbReference>
<dbReference type="PANTHER" id="PTHR46537:SF1">
    <property type="entry name" value="E3 UBIQUITIN-PROTEIN LIGASE RING1B-RELATED"/>
    <property type="match status" value="1"/>
</dbReference>
<keyword evidence="8" id="KW-1185">Reference proteome</keyword>
<evidence type="ECO:0000259" key="6">
    <source>
        <dbReference type="PROSITE" id="PS50089"/>
    </source>
</evidence>
<dbReference type="GO" id="GO:0008270">
    <property type="term" value="F:zinc ion binding"/>
    <property type="evidence" value="ECO:0007669"/>
    <property type="project" value="UniProtKB-KW"/>
</dbReference>
<dbReference type="Proteomes" id="UP000245207">
    <property type="component" value="Unassembled WGS sequence"/>
</dbReference>
<evidence type="ECO:0000256" key="1">
    <source>
        <dbReference type="ARBA" id="ARBA00022723"/>
    </source>
</evidence>
<name>A0A2U1NL68_ARTAN</name>
<dbReference type="STRING" id="35608.A0A2U1NL68"/>
<dbReference type="Pfam" id="PF00097">
    <property type="entry name" value="zf-C3HC4"/>
    <property type="match status" value="1"/>
</dbReference>
<organism evidence="7 8">
    <name type="scientific">Artemisia annua</name>
    <name type="common">Sweet wormwood</name>
    <dbReference type="NCBI Taxonomy" id="35608"/>
    <lineage>
        <taxon>Eukaryota</taxon>
        <taxon>Viridiplantae</taxon>
        <taxon>Streptophyta</taxon>
        <taxon>Embryophyta</taxon>
        <taxon>Tracheophyta</taxon>
        <taxon>Spermatophyta</taxon>
        <taxon>Magnoliopsida</taxon>
        <taxon>eudicotyledons</taxon>
        <taxon>Gunneridae</taxon>
        <taxon>Pentapetalae</taxon>
        <taxon>asterids</taxon>
        <taxon>campanulids</taxon>
        <taxon>Asterales</taxon>
        <taxon>Asteraceae</taxon>
        <taxon>Asteroideae</taxon>
        <taxon>Anthemideae</taxon>
        <taxon>Artemisiinae</taxon>
        <taxon>Artemisia</taxon>
    </lineage>
</organism>
<accession>A0A2U1NL68</accession>
<evidence type="ECO:0000313" key="7">
    <source>
        <dbReference type="EMBL" id="PWA74253.1"/>
    </source>
</evidence>
<proteinExistence type="predicted"/>
<dbReference type="EMBL" id="PKPP01002595">
    <property type="protein sequence ID" value="PWA74253.1"/>
    <property type="molecule type" value="Genomic_DNA"/>
</dbReference>
<dbReference type="InterPro" id="IPR044592">
    <property type="entry name" value="RING1A/B"/>
</dbReference>
<feature type="compositionally biased region" description="Basic and acidic residues" evidence="5">
    <location>
        <begin position="1"/>
        <end position="18"/>
    </location>
</feature>
<dbReference type="PANTHER" id="PTHR46537">
    <property type="entry name" value="OS11G0578200 PROTEIN"/>
    <property type="match status" value="1"/>
</dbReference>
<feature type="compositionally biased region" description="Acidic residues" evidence="5">
    <location>
        <begin position="19"/>
        <end position="47"/>
    </location>
</feature>
<evidence type="ECO:0000256" key="3">
    <source>
        <dbReference type="ARBA" id="ARBA00022833"/>
    </source>
</evidence>
<comment type="caution">
    <text evidence="7">The sequence shown here is derived from an EMBL/GenBank/DDBJ whole genome shotgun (WGS) entry which is preliminary data.</text>
</comment>
<dbReference type="Gene3D" id="3.30.40.10">
    <property type="entry name" value="Zinc/RING finger domain, C3HC4 (zinc finger)"/>
    <property type="match status" value="1"/>
</dbReference>
<feature type="region of interest" description="Disordered" evidence="5">
    <location>
        <begin position="1"/>
        <end position="47"/>
    </location>
</feature>
<evidence type="ECO:0000256" key="2">
    <source>
        <dbReference type="ARBA" id="ARBA00022771"/>
    </source>
</evidence>
<dbReference type="InterPro" id="IPR001841">
    <property type="entry name" value="Znf_RING"/>
</dbReference>
<dbReference type="OrthoDB" id="337575at2759"/>
<evidence type="ECO:0000313" key="8">
    <source>
        <dbReference type="Proteomes" id="UP000245207"/>
    </source>
</evidence>
<dbReference type="SMART" id="SM00184">
    <property type="entry name" value="RING"/>
    <property type="match status" value="1"/>
</dbReference>
<dbReference type="InterPro" id="IPR017907">
    <property type="entry name" value="Znf_RING_CS"/>
</dbReference>
<reference evidence="7 8" key="1">
    <citation type="journal article" date="2018" name="Mol. Plant">
        <title>The genome of Artemisia annua provides insight into the evolution of Asteraceae family and artemisinin biosynthesis.</title>
        <authorList>
            <person name="Shen Q."/>
            <person name="Zhang L."/>
            <person name="Liao Z."/>
            <person name="Wang S."/>
            <person name="Yan T."/>
            <person name="Shi P."/>
            <person name="Liu M."/>
            <person name="Fu X."/>
            <person name="Pan Q."/>
            <person name="Wang Y."/>
            <person name="Lv Z."/>
            <person name="Lu X."/>
            <person name="Zhang F."/>
            <person name="Jiang W."/>
            <person name="Ma Y."/>
            <person name="Chen M."/>
            <person name="Hao X."/>
            <person name="Li L."/>
            <person name="Tang Y."/>
            <person name="Lv G."/>
            <person name="Zhou Y."/>
            <person name="Sun X."/>
            <person name="Brodelius P.E."/>
            <person name="Rose J.K.C."/>
            <person name="Tang K."/>
        </authorList>
    </citation>
    <scope>NUCLEOTIDE SEQUENCE [LARGE SCALE GENOMIC DNA]</scope>
    <source>
        <strain evidence="8">cv. Huhao1</strain>
        <tissue evidence="7">Leaf</tissue>
    </source>
</reference>
<protein>
    <submittedName>
        <fullName evidence="7">E3 ubiquitin-protein ligase RING1a</fullName>
    </submittedName>
</protein>
<evidence type="ECO:0000256" key="5">
    <source>
        <dbReference type="SAM" id="MobiDB-lite"/>
    </source>
</evidence>
<feature type="domain" description="RING-type" evidence="6">
    <location>
        <begin position="60"/>
        <end position="99"/>
    </location>
</feature>